<accession>A0AA35WHR6</accession>
<dbReference type="AlphaFoldDB" id="A0AA35WHR6"/>
<keyword evidence="4" id="KW-1185">Reference proteome</keyword>
<feature type="region of interest" description="Disordered" evidence="2">
    <location>
        <begin position="1"/>
        <end position="21"/>
    </location>
</feature>
<reference evidence="3" key="1">
    <citation type="submission" date="2023-03" db="EMBL/GenBank/DDBJ databases">
        <authorList>
            <person name="Steffen K."/>
            <person name="Cardenas P."/>
        </authorList>
    </citation>
    <scope>NUCLEOTIDE SEQUENCE</scope>
</reference>
<comment type="caution">
    <text evidence="3">The sequence shown here is derived from an EMBL/GenBank/DDBJ whole genome shotgun (WGS) entry which is preliminary data.</text>
</comment>
<evidence type="ECO:0000313" key="4">
    <source>
        <dbReference type="Proteomes" id="UP001174909"/>
    </source>
</evidence>
<evidence type="ECO:0000256" key="2">
    <source>
        <dbReference type="SAM" id="MobiDB-lite"/>
    </source>
</evidence>
<gene>
    <name evidence="3" type="ORF">GBAR_LOCUS10698</name>
</gene>
<evidence type="ECO:0000313" key="3">
    <source>
        <dbReference type="EMBL" id="CAI8017681.1"/>
    </source>
</evidence>
<sequence>METYGRTGTEGSGGKCLKDTETVNPLSSTRREALLSHILKSRERTAAMTYIIPGRKSTGCPPLVWSCVQNSGERNGGSQNGAIKTKEDGIRNHEQQLDNVKAQLLCFVQISALQQKLNSLKEEKHSLFQRLKTVLNEEDEKRGKYEDHIHSEPRILGHEEELKMGCRRISRNFIHNSGQSRRVMLTLCRTFIIYDRFVLIEAQLHVESNIAAFFSCILSDEVRGLPI</sequence>
<feature type="coiled-coil region" evidence="1">
    <location>
        <begin position="83"/>
        <end position="137"/>
    </location>
</feature>
<name>A0AA35WHR6_GEOBA</name>
<protein>
    <submittedName>
        <fullName evidence="3">Uncharacterized protein</fullName>
    </submittedName>
</protein>
<keyword evidence="1" id="KW-0175">Coiled coil</keyword>
<organism evidence="3 4">
    <name type="scientific">Geodia barretti</name>
    <name type="common">Barrett's horny sponge</name>
    <dbReference type="NCBI Taxonomy" id="519541"/>
    <lineage>
        <taxon>Eukaryota</taxon>
        <taxon>Metazoa</taxon>
        <taxon>Porifera</taxon>
        <taxon>Demospongiae</taxon>
        <taxon>Heteroscleromorpha</taxon>
        <taxon>Tetractinellida</taxon>
        <taxon>Astrophorina</taxon>
        <taxon>Geodiidae</taxon>
        <taxon>Geodia</taxon>
    </lineage>
</organism>
<feature type="non-terminal residue" evidence="3">
    <location>
        <position position="1"/>
    </location>
</feature>
<dbReference type="EMBL" id="CASHTH010001647">
    <property type="protein sequence ID" value="CAI8017681.1"/>
    <property type="molecule type" value="Genomic_DNA"/>
</dbReference>
<proteinExistence type="predicted"/>
<dbReference type="Proteomes" id="UP001174909">
    <property type="component" value="Unassembled WGS sequence"/>
</dbReference>
<evidence type="ECO:0000256" key="1">
    <source>
        <dbReference type="SAM" id="Coils"/>
    </source>
</evidence>